<protein>
    <submittedName>
        <fullName evidence="6">FAD dependent oxidoreductase</fullName>
    </submittedName>
</protein>
<evidence type="ECO:0000256" key="3">
    <source>
        <dbReference type="ARBA" id="ARBA00023002"/>
    </source>
</evidence>
<dbReference type="InterPro" id="IPR036188">
    <property type="entry name" value="FAD/NAD-bd_sf"/>
</dbReference>
<dbReference type="PANTHER" id="PTHR43498:SF1">
    <property type="entry name" value="COB--COM HETERODISULFIDE REDUCTASE IRON-SULFUR SUBUNIT A"/>
    <property type="match status" value="1"/>
</dbReference>
<accession>A0A1H2STY0</accession>
<proteinExistence type="predicted"/>
<dbReference type="PANTHER" id="PTHR43498">
    <property type="entry name" value="FERREDOXIN:COB-COM HETERODISULFIDE REDUCTASE SUBUNIT A"/>
    <property type="match status" value="1"/>
</dbReference>
<evidence type="ECO:0000256" key="1">
    <source>
        <dbReference type="ARBA" id="ARBA00022485"/>
    </source>
</evidence>
<dbReference type="GO" id="GO:0016491">
    <property type="term" value="F:oxidoreductase activity"/>
    <property type="evidence" value="ECO:0007669"/>
    <property type="project" value="UniProtKB-KW"/>
</dbReference>
<keyword evidence="4" id="KW-0408">Iron</keyword>
<keyword evidence="3" id="KW-0560">Oxidoreductase</keyword>
<keyword evidence="5" id="KW-0411">Iron-sulfur</keyword>
<dbReference type="SUPFAM" id="SSF51905">
    <property type="entry name" value="FAD/NAD(P)-binding domain"/>
    <property type="match status" value="1"/>
</dbReference>
<dbReference type="AlphaFoldDB" id="A0A1H2STY0"/>
<evidence type="ECO:0000256" key="2">
    <source>
        <dbReference type="ARBA" id="ARBA00022723"/>
    </source>
</evidence>
<evidence type="ECO:0000256" key="4">
    <source>
        <dbReference type="ARBA" id="ARBA00023004"/>
    </source>
</evidence>
<dbReference type="InterPro" id="IPR039650">
    <property type="entry name" value="HdrA-like"/>
</dbReference>
<gene>
    <name evidence="6" type="ORF">SAMN04489725_104245</name>
</gene>
<dbReference type="Gene3D" id="3.50.50.60">
    <property type="entry name" value="FAD/NAD(P)-binding domain"/>
    <property type="match status" value="1"/>
</dbReference>
<evidence type="ECO:0000313" key="6">
    <source>
        <dbReference type="EMBL" id="SDW35106.1"/>
    </source>
</evidence>
<organism evidence="6 7">
    <name type="scientific">Alicyclobacillus hesperidum</name>
    <dbReference type="NCBI Taxonomy" id="89784"/>
    <lineage>
        <taxon>Bacteria</taxon>
        <taxon>Bacillati</taxon>
        <taxon>Bacillota</taxon>
        <taxon>Bacilli</taxon>
        <taxon>Bacillales</taxon>
        <taxon>Alicyclobacillaceae</taxon>
        <taxon>Alicyclobacillus</taxon>
    </lineage>
</organism>
<dbReference type="EMBL" id="FNOJ01000004">
    <property type="protein sequence ID" value="SDW35106.1"/>
    <property type="molecule type" value="Genomic_DNA"/>
</dbReference>
<dbReference type="STRING" id="89784.SAMN04489725_104245"/>
<dbReference type="GO" id="GO:0046872">
    <property type="term" value="F:metal ion binding"/>
    <property type="evidence" value="ECO:0007669"/>
    <property type="project" value="UniProtKB-KW"/>
</dbReference>
<name>A0A1H2STY0_9BACL</name>
<dbReference type="GO" id="GO:0051539">
    <property type="term" value="F:4 iron, 4 sulfur cluster binding"/>
    <property type="evidence" value="ECO:0007669"/>
    <property type="project" value="UniProtKB-KW"/>
</dbReference>
<sequence length="421" mass="45235">MNTETLRYDVVIVGGGSAGVAAAVGAASLGANTLLLEKNPYFGGAATHSSVLTICGLFAQQEPLLQVVGGVGQRFLEKLRDLGRYDGPIRNPGSGNVIVLLDGETTKYAFDQLVLEAGVTPRLHTTVIGAEVDSQQRLRSITCFQHGGTFRIEAEAFVDASGEADLAAFCGNQVRFGDDEGHVQAGTLVMQFGGVSPDIALHRHQFTAAIWQAKRAGVEDLTKDRGMVVRLTGSHHVLALFADERVDGLDSASLTVAEMSARRQAWAYLDAFRKYVPGFKDAFLVQTGPAIGVRETRHIDGEYRLAGEEALAGARFPDAIARGGWPVEIHEPGEAARYKHIQDKSYYEIPLRSLKAKQVKNLWCAGRIIDCDRIAFASARVMGTAFATGHAAGIAAAMYAGLGEANARDVRKELIRQNAIV</sequence>
<keyword evidence="1" id="KW-0004">4Fe-4S</keyword>
<evidence type="ECO:0000256" key="5">
    <source>
        <dbReference type="ARBA" id="ARBA00023014"/>
    </source>
</evidence>
<dbReference type="RefSeq" id="WP_074692486.1">
    <property type="nucleotide sequence ID" value="NZ_FNOJ01000004.1"/>
</dbReference>
<keyword evidence="7" id="KW-1185">Reference proteome</keyword>
<dbReference type="Pfam" id="PF12831">
    <property type="entry name" value="FAD_oxidored"/>
    <property type="match status" value="1"/>
</dbReference>
<keyword evidence="2" id="KW-0479">Metal-binding</keyword>
<evidence type="ECO:0000313" key="7">
    <source>
        <dbReference type="Proteomes" id="UP000182589"/>
    </source>
</evidence>
<reference evidence="7" key="1">
    <citation type="submission" date="2016-10" db="EMBL/GenBank/DDBJ databases">
        <authorList>
            <person name="Varghese N."/>
        </authorList>
    </citation>
    <scope>NUCLEOTIDE SEQUENCE [LARGE SCALE GENOMIC DNA]</scope>
    <source>
        <strain evidence="7">DSM 12489</strain>
    </source>
</reference>
<dbReference type="Proteomes" id="UP000182589">
    <property type="component" value="Unassembled WGS sequence"/>
</dbReference>